<comment type="caution">
    <text evidence="8">The sequence shown here is derived from an EMBL/GenBank/DDBJ whole genome shotgun (WGS) entry which is preliminary data.</text>
</comment>
<accession>A0AA40K5R5</accession>
<feature type="signal peptide" evidence="6">
    <location>
        <begin position="1"/>
        <end position="16"/>
    </location>
</feature>
<dbReference type="Pfam" id="PF01565">
    <property type="entry name" value="FAD_binding_4"/>
    <property type="match status" value="1"/>
</dbReference>
<dbReference type="Gene3D" id="3.40.462.20">
    <property type="match status" value="1"/>
</dbReference>
<dbReference type="GO" id="GO:0016491">
    <property type="term" value="F:oxidoreductase activity"/>
    <property type="evidence" value="ECO:0007669"/>
    <property type="project" value="UniProtKB-KW"/>
</dbReference>
<evidence type="ECO:0000256" key="3">
    <source>
        <dbReference type="ARBA" id="ARBA00022630"/>
    </source>
</evidence>
<dbReference type="Gene3D" id="3.30.465.10">
    <property type="match status" value="1"/>
</dbReference>
<keyword evidence="6" id="KW-0732">Signal</keyword>
<gene>
    <name evidence="8" type="ORF">B0T18DRAFT_489395</name>
</gene>
<dbReference type="SUPFAM" id="SSF56176">
    <property type="entry name" value="FAD-binding/transporter-associated domain-like"/>
    <property type="match status" value="1"/>
</dbReference>
<dbReference type="AlphaFoldDB" id="A0AA40K5R5"/>
<evidence type="ECO:0000256" key="6">
    <source>
        <dbReference type="SAM" id="SignalP"/>
    </source>
</evidence>
<dbReference type="Proteomes" id="UP001172155">
    <property type="component" value="Unassembled WGS sequence"/>
</dbReference>
<dbReference type="InterPro" id="IPR012951">
    <property type="entry name" value="BBE"/>
</dbReference>
<dbReference type="PROSITE" id="PS51387">
    <property type="entry name" value="FAD_PCMH"/>
    <property type="match status" value="1"/>
</dbReference>
<name>A0AA40K5R5_9PEZI</name>
<protein>
    <recommendedName>
        <fullName evidence="7">FAD-binding PCMH-type domain-containing protein</fullName>
    </recommendedName>
</protein>
<dbReference type="PANTHER" id="PTHR42973">
    <property type="entry name" value="BINDING OXIDOREDUCTASE, PUTATIVE (AFU_ORTHOLOGUE AFUA_1G17690)-RELATED"/>
    <property type="match status" value="1"/>
</dbReference>
<comment type="cofactor">
    <cofactor evidence="1">
        <name>FAD</name>
        <dbReference type="ChEBI" id="CHEBI:57692"/>
    </cofactor>
</comment>
<evidence type="ECO:0000256" key="4">
    <source>
        <dbReference type="ARBA" id="ARBA00022827"/>
    </source>
</evidence>
<dbReference type="GO" id="GO:0071949">
    <property type="term" value="F:FAD binding"/>
    <property type="evidence" value="ECO:0007669"/>
    <property type="project" value="InterPro"/>
</dbReference>
<keyword evidence="3" id="KW-0285">Flavoprotein</keyword>
<keyword evidence="4" id="KW-0274">FAD</keyword>
<proteinExistence type="inferred from homology"/>
<organism evidence="8 9">
    <name type="scientific">Schizothecium vesticola</name>
    <dbReference type="NCBI Taxonomy" id="314040"/>
    <lineage>
        <taxon>Eukaryota</taxon>
        <taxon>Fungi</taxon>
        <taxon>Dikarya</taxon>
        <taxon>Ascomycota</taxon>
        <taxon>Pezizomycotina</taxon>
        <taxon>Sordariomycetes</taxon>
        <taxon>Sordariomycetidae</taxon>
        <taxon>Sordariales</taxon>
        <taxon>Schizotheciaceae</taxon>
        <taxon>Schizothecium</taxon>
    </lineage>
</organism>
<dbReference type="InterPro" id="IPR050416">
    <property type="entry name" value="FAD-linked_Oxidoreductase"/>
</dbReference>
<feature type="chain" id="PRO_5041241165" description="FAD-binding PCMH-type domain-containing protein" evidence="6">
    <location>
        <begin position="17"/>
        <end position="493"/>
    </location>
</feature>
<evidence type="ECO:0000256" key="1">
    <source>
        <dbReference type="ARBA" id="ARBA00001974"/>
    </source>
</evidence>
<sequence length="493" mass="53946">MKFLPLLPSLALLASALSPYKAPNWDPHVHLSTCLSTPLPPFFLSRLAALLSPNATLLLPSSPVMQTTHLRWQAYAKPTYSLLVEVATEQDVVATLTRKVRFANTHSLPFLAVDGAHGQTTTLAAMRHGIAISFVRMKTAEVLPCGDLARLGPGLTNGELVPTGRCMCPGVTGIALGGGHGDLQGLWGRPGDQLVEARVVLADGTAVGVSEGENAELWWAIRGAGHNFGIVTAMTWRVYERVERWSKVLLVFSGEELEQAAGGLTVYYIVGTGPGGEVVVQVDFVFGGELAELEEFAAPFRVLGPVAEQSWEGKTYMEINRLGGSDETSELACGKGYYRHMFGSYYKRHNVTAMRRVHSILTDMTRKYPGAGNLSFFFVEGYAQQGVIKVPADSTAVPYRAYPLLSVPIFTYTDPSWSDDIIATTMEIKRVMTESGGPGEPPRGYVNYGFGNEESEELYGHEKWRLEKLRRLKRKYDPEGKFSFYAPIDGSVG</sequence>
<evidence type="ECO:0000313" key="9">
    <source>
        <dbReference type="Proteomes" id="UP001172155"/>
    </source>
</evidence>
<feature type="domain" description="FAD-binding PCMH-type" evidence="7">
    <location>
        <begin position="76"/>
        <end position="241"/>
    </location>
</feature>
<dbReference type="EMBL" id="JAUKUD010000004">
    <property type="protein sequence ID" value="KAK0746969.1"/>
    <property type="molecule type" value="Genomic_DNA"/>
</dbReference>
<keyword evidence="9" id="KW-1185">Reference proteome</keyword>
<evidence type="ECO:0000256" key="5">
    <source>
        <dbReference type="ARBA" id="ARBA00023002"/>
    </source>
</evidence>
<keyword evidence="5" id="KW-0560">Oxidoreductase</keyword>
<dbReference type="InterPro" id="IPR016166">
    <property type="entry name" value="FAD-bd_PCMH"/>
</dbReference>
<evidence type="ECO:0000256" key="2">
    <source>
        <dbReference type="ARBA" id="ARBA00005466"/>
    </source>
</evidence>
<comment type="similarity">
    <text evidence="2">Belongs to the oxygen-dependent FAD-linked oxidoreductase family.</text>
</comment>
<evidence type="ECO:0000259" key="7">
    <source>
        <dbReference type="PROSITE" id="PS51387"/>
    </source>
</evidence>
<evidence type="ECO:0000313" key="8">
    <source>
        <dbReference type="EMBL" id="KAK0746969.1"/>
    </source>
</evidence>
<dbReference type="Pfam" id="PF08031">
    <property type="entry name" value="BBE"/>
    <property type="match status" value="1"/>
</dbReference>
<dbReference type="InterPro" id="IPR006094">
    <property type="entry name" value="Oxid_FAD_bind_N"/>
</dbReference>
<dbReference type="PANTHER" id="PTHR42973:SF9">
    <property type="entry name" value="FAD-BINDING PCMH-TYPE DOMAIN-CONTAINING PROTEIN-RELATED"/>
    <property type="match status" value="1"/>
</dbReference>
<dbReference type="InterPro" id="IPR016169">
    <property type="entry name" value="FAD-bd_PCMH_sub2"/>
</dbReference>
<reference evidence="8" key="1">
    <citation type="submission" date="2023-06" db="EMBL/GenBank/DDBJ databases">
        <title>Genome-scale phylogeny and comparative genomics of the fungal order Sordariales.</title>
        <authorList>
            <consortium name="Lawrence Berkeley National Laboratory"/>
            <person name="Hensen N."/>
            <person name="Bonometti L."/>
            <person name="Westerberg I."/>
            <person name="Brannstrom I.O."/>
            <person name="Guillou S."/>
            <person name="Cros-Aarteil S."/>
            <person name="Calhoun S."/>
            <person name="Haridas S."/>
            <person name="Kuo A."/>
            <person name="Mondo S."/>
            <person name="Pangilinan J."/>
            <person name="Riley R."/>
            <person name="LaButti K."/>
            <person name="Andreopoulos B."/>
            <person name="Lipzen A."/>
            <person name="Chen C."/>
            <person name="Yanf M."/>
            <person name="Daum C."/>
            <person name="Ng V."/>
            <person name="Clum A."/>
            <person name="Steindorff A."/>
            <person name="Ohm R."/>
            <person name="Martin F."/>
            <person name="Silar P."/>
            <person name="Natvig D."/>
            <person name="Lalanne C."/>
            <person name="Gautier V."/>
            <person name="Ament-velasquez S.L."/>
            <person name="Kruys A."/>
            <person name="Hutchinson M.I."/>
            <person name="Powell A.J."/>
            <person name="Barry K."/>
            <person name="Miller A.N."/>
            <person name="Grigoriev I.V."/>
            <person name="Debuchy R."/>
            <person name="Gladieux P."/>
            <person name="Thoren M.H."/>
            <person name="Johannesson H."/>
        </authorList>
    </citation>
    <scope>NUCLEOTIDE SEQUENCE</scope>
    <source>
        <strain evidence="8">SMH3187-1</strain>
    </source>
</reference>
<dbReference type="InterPro" id="IPR036318">
    <property type="entry name" value="FAD-bd_PCMH-like_sf"/>
</dbReference>